<feature type="transmembrane region" description="Helical" evidence="6">
    <location>
        <begin position="97"/>
        <end position="119"/>
    </location>
</feature>
<evidence type="ECO:0000256" key="6">
    <source>
        <dbReference type="SAM" id="Phobius"/>
    </source>
</evidence>
<dbReference type="InterPro" id="IPR007110">
    <property type="entry name" value="Ig-like_dom"/>
</dbReference>
<feature type="region of interest" description="Disordered" evidence="5">
    <location>
        <begin position="1466"/>
        <end position="1487"/>
    </location>
</feature>
<feature type="transmembrane region" description="Helical" evidence="6">
    <location>
        <begin position="347"/>
        <end position="365"/>
    </location>
</feature>
<organism evidence="8">
    <name type="scientific">Bat mastadenovirus</name>
    <dbReference type="NCBI Taxonomy" id="740971"/>
    <lineage>
        <taxon>Viruses</taxon>
        <taxon>Varidnaviria</taxon>
        <taxon>Bamfordvirae</taxon>
        <taxon>Preplasmiviricota</taxon>
        <taxon>Polisuviricotina</taxon>
        <taxon>Pharingeaviricetes</taxon>
        <taxon>Rowavirales</taxon>
        <taxon>Adenoviridae</taxon>
        <taxon>Mastadenovirus</taxon>
        <taxon>Mastadenovirus asiensse</taxon>
    </lineage>
</organism>
<dbReference type="InterPro" id="IPR036179">
    <property type="entry name" value="Ig-like_dom_sf"/>
</dbReference>
<dbReference type="InterPro" id="IPR013783">
    <property type="entry name" value="Ig-like_fold"/>
</dbReference>
<protein>
    <submittedName>
        <fullName evidence="8">E3</fullName>
    </submittedName>
</protein>
<feature type="transmembrane region" description="Helical" evidence="6">
    <location>
        <begin position="1158"/>
        <end position="1180"/>
    </location>
</feature>
<evidence type="ECO:0000259" key="7">
    <source>
        <dbReference type="PROSITE" id="PS50835"/>
    </source>
</evidence>
<dbReference type="InterPro" id="IPR003598">
    <property type="entry name" value="Ig_sub2"/>
</dbReference>
<comment type="subcellular location">
    <subcellularLocation>
        <location evidence="1">Membrane</location>
    </subcellularLocation>
</comment>
<evidence type="ECO:0000256" key="2">
    <source>
        <dbReference type="ARBA" id="ARBA00022729"/>
    </source>
</evidence>
<accession>A0A8G0RD97</accession>
<keyword evidence="4" id="KW-0325">Glycoprotein</keyword>
<dbReference type="Gene3D" id="2.60.40.10">
    <property type="entry name" value="Immunoglobulins"/>
    <property type="match status" value="3"/>
</dbReference>
<evidence type="ECO:0000256" key="4">
    <source>
        <dbReference type="ARBA" id="ARBA00023180"/>
    </source>
</evidence>
<dbReference type="CDD" id="cd00096">
    <property type="entry name" value="Ig"/>
    <property type="match status" value="1"/>
</dbReference>
<dbReference type="SMART" id="SM00408">
    <property type="entry name" value="IGc2"/>
    <property type="match status" value="1"/>
</dbReference>
<keyword evidence="2" id="KW-0732">Signal</keyword>
<dbReference type="InterPro" id="IPR003599">
    <property type="entry name" value="Ig_sub"/>
</dbReference>
<feature type="transmembrane region" description="Helical" evidence="6">
    <location>
        <begin position="1435"/>
        <end position="1456"/>
    </location>
</feature>
<dbReference type="GO" id="GO:0016020">
    <property type="term" value="C:membrane"/>
    <property type="evidence" value="ECO:0007669"/>
    <property type="project" value="UniProtKB-SubCell"/>
</dbReference>
<feature type="transmembrane region" description="Helical" evidence="6">
    <location>
        <begin position="131"/>
        <end position="150"/>
    </location>
</feature>
<feature type="domain" description="Ig-like" evidence="7">
    <location>
        <begin position="702"/>
        <end position="813"/>
    </location>
</feature>
<keyword evidence="6" id="KW-0812">Transmembrane</keyword>
<dbReference type="PANTHER" id="PTHR12080">
    <property type="entry name" value="SIGNALING LYMPHOCYTIC ACTIVATION MOLECULE"/>
    <property type="match status" value="1"/>
</dbReference>
<dbReference type="EMBL" id="MW597741">
    <property type="protein sequence ID" value="QYW15041.1"/>
    <property type="molecule type" value="Genomic_DNA"/>
</dbReference>
<sequence>MVPPEMKLEMQEAQRFAQQYWLHHKMEDSANFELWAICWGLGLFFFFCLLMMYCYYRYRVGKMQALFGSGVFLIGEAKAEEGETLIQQVCELDWWEWATVILVAVAAVCTVAVLAYVCWKYPPSCKRKKGWWLTAPLLLLFVAAPASQGVEVQFAHKMQYFVAETGEDVWFHPSYNFTTLVWEKYTWNATYEVAAVNETAVEINYRDRNYTGIGRIGIYINGSLLLSNLTRAANGNYAATYNGSNTTEEFFYLYVNYHVQAPEITVHKLNTTGCTLLCRCAGENTTFEAIKGNYTWQLNNTVLLHPDDVRHLRCTSWRKTISRSRLVSVQEVCTPHYVVQIVYAHDFWWFVLAVVLIVIACHLWFHREAIRFNRRRAFLFTPLALLMIAAPAQAKDCFDTNMTFVEATVGSNVNLTLPFKPVDPFDWTFFPNLSTMIPQPFVRVNGSSYSILNIYDYFCSGVTVDQNSIQMLNITELVTKFRVKALNDHPFEHWFFINFNEASTSAPMTTESSTFVSTAPLTKPEPRSLIQPSSYENTYWKQYWWVYLVTCLVLFLMILMCVICSHKIRARRSMWALGPILLLMIADVNGTRFNVPDLSDQNLKCAQSGTTFLKYTAVNITLGDQIILKIQCLQNIKEAKWHININNINLLFFMYENGKVTFINEQLLYFCQNPLFSENTFQCQVISDIQLITTSVKNTTHESLEMFYFNYGNTFPTQEIYAAQGQKVVLHCFVSDTWMSYEANRIIWYHEKKIIGVAYQTELVDYFLNRTVPTHNTFVVTQHNQSLVIKNIKKENYGNYTCKASTTPKAGVNSIHKFYYYVLKESKSTKIETKTPTEKTVQRLPELQVKLIQTKVTAWWMVLLIVFGFLTVILFMIWGILTIKKSAKITKIACLSPLILAVCIPPTSAENIIAIEHENVLLGRAQDFEALQWSKCENEICANKLVFAKITTEGAVKLTQNFPTLGLSVVDVFINGSINIKNVQVKATGIYMQETFLSAGETIAERFNISVLPQSATVVFEPKNRATVKLMEHENLFLINPYPNATLIQWYKCGSSCSQTKALAIVKNNNITMFPRSIKQIGVEQVDVMTNGNMVFEKVTLNTTCQYEIRLEFKDGNGFVLDFTVSVTADFKKEKIISAEPTPQVITIPAYSELRETWWVILLIILTFLVFIGIGVKVYLTDEIGIPESTYPQKKGLTNPLLITIACLCLLLPAPTQGKHECQPDRHHYHLLSNHSALLNVSIDVSIVKKFTWGRSFNKTEGQLILEYDDANIHYFKREFGQLMTNGSLFIYNVSKSMEGVYKLVCTKENREINEATVIVNVTDPCLPPKMLVSASVYEEPFKGTCRATVSCFSPNSNGVKFVPSTPGVNFTAYYQSASYWLYPNSTAPVYATCNCTNRFGAAYTQVELRRECAEATVAHHLLIHPITYVSMHHLWWIIGLMIFLGGLIVAAYWWWTKHHPQKLNAPHGLSDPEKPTAPLKDPAEIV</sequence>
<feature type="transmembrane region" description="Helical" evidence="6">
    <location>
        <begin position="544"/>
        <end position="563"/>
    </location>
</feature>
<dbReference type="InterPro" id="IPR013106">
    <property type="entry name" value="Ig_V-set"/>
</dbReference>
<reference evidence="8" key="1">
    <citation type="submission" date="2021-01" db="EMBL/GenBank/DDBJ databases">
        <authorList>
            <person name="Zhang W."/>
        </authorList>
    </citation>
    <scope>NUCLEOTIDE SEQUENCE</scope>
    <source>
        <strain evidence="8">CXC10</strain>
    </source>
</reference>
<dbReference type="PANTHER" id="PTHR12080:SF134">
    <property type="entry name" value="CD48 ANTIGEN"/>
    <property type="match status" value="1"/>
</dbReference>
<name>A0A8G0RD97_9ADEN</name>
<evidence type="ECO:0000256" key="1">
    <source>
        <dbReference type="ARBA" id="ARBA00004370"/>
    </source>
</evidence>
<dbReference type="Pfam" id="PF07686">
    <property type="entry name" value="V-set"/>
    <property type="match status" value="1"/>
</dbReference>
<dbReference type="InterPro" id="IPR015631">
    <property type="entry name" value="CD2/SLAM_rcpt"/>
</dbReference>
<feature type="transmembrane region" description="Helical" evidence="6">
    <location>
        <begin position="377"/>
        <end position="394"/>
    </location>
</feature>
<evidence type="ECO:0000256" key="5">
    <source>
        <dbReference type="SAM" id="MobiDB-lite"/>
    </source>
</evidence>
<evidence type="ECO:0000256" key="3">
    <source>
        <dbReference type="ARBA" id="ARBA00023136"/>
    </source>
</evidence>
<dbReference type="SMART" id="SM00409">
    <property type="entry name" value="IG"/>
    <property type="match status" value="3"/>
</dbReference>
<evidence type="ECO:0000313" key="8">
    <source>
        <dbReference type="EMBL" id="QYW15041.1"/>
    </source>
</evidence>
<proteinExistence type="predicted"/>
<keyword evidence="3 6" id="KW-0472">Membrane</keyword>
<dbReference type="SUPFAM" id="SSF48726">
    <property type="entry name" value="Immunoglobulin"/>
    <property type="match status" value="2"/>
</dbReference>
<keyword evidence="6" id="KW-1133">Transmembrane helix</keyword>
<feature type="transmembrane region" description="Helical" evidence="6">
    <location>
        <begin position="858"/>
        <end position="881"/>
    </location>
</feature>
<feature type="transmembrane region" description="Helical" evidence="6">
    <location>
        <begin position="34"/>
        <end position="58"/>
    </location>
</feature>
<dbReference type="PROSITE" id="PS50835">
    <property type="entry name" value="IG_LIKE"/>
    <property type="match status" value="1"/>
</dbReference>